<protein>
    <submittedName>
        <fullName evidence="4">t-SNARE</fullName>
    </submittedName>
</protein>
<dbReference type="InterPro" id="IPR000727">
    <property type="entry name" value="T_SNARE_dom"/>
</dbReference>
<keyword evidence="2" id="KW-0812">Transmembrane</keyword>
<dbReference type="Gene3D" id="1.20.5.110">
    <property type="match status" value="1"/>
</dbReference>
<evidence type="ECO:0000313" key="5">
    <source>
        <dbReference type="Proteomes" id="UP000095009"/>
    </source>
</evidence>
<dbReference type="PROSITE" id="PS50192">
    <property type="entry name" value="T_SNARE"/>
    <property type="match status" value="1"/>
</dbReference>
<dbReference type="GO" id="GO:0005484">
    <property type="term" value="F:SNAP receptor activity"/>
    <property type="evidence" value="ECO:0007669"/>
    <property type="project" value="InterPro"/>
</dbReference>
<evidence type="ECO:0000256" key="1">
    <source>
        <dbReference type="ARBA" id="ARBA00009063"/>
    </source>
</evidence>
<sequence length="294" mass="32425">MSSFADNVDLEAQSAEANLASWDSLSREISDAIFVLNTDLATLTRLLKSYEKSKNVADRALDLMENSMVRIKSLSPRVKSLQNWSKTIATPVPAQTKLTQDKLVKEFGLIVSEYQAAQAKLAEKQKQDLLRAQGQLNSALHADGSSHVNASSPSQVAMEAYHDDEPIDGLVGNQDSTFLSSQHLAPDQSLLNQSEVEYQQNLIAEREGDIQEIESSIQELNDIFTDLGAIVTQQGTIVDNIESNIYNVSTNTRLASSELIKADRYQRRSGARAFCFLMILCILLAVIILATFLS</sequence>
<dbReference type="Proteomes" id="UP000095009">
    <property type="component" value="Unassembled WGS sequence"/>
</dbReference>
<keyword evidence="2" id="KW-0472">Membrane</keyword>
<gene>
    <name evidence="4" type="ORF">NADFUDRAFT_82671</name>
</gene>
<dbReference type="GO" id="GO:0012505">
    <property type="term" value="C:endomembrane system"/>
    <property type="evidence" value="ECO:0007669"/>
    <property type="project" value="TreeGrafter"/>
</dbReference>
<dbReference type="Pfam" id="PF14523">
    <property type="entry name" value="Syntaxin_2"/>
    <property type="match status" value="1"/>
</dbReference>
<dbReference type="InterPro" id="IPR006012">
    <property type="entry name" value="Syntaxin/epimorphin_CS"/>
</dbReference>
<dbReference type="Pfam" id="PF05739">
    <property type="entry name" value="SNARE"/>
    <property type="match status" value="1"/>
</dbReference>
<organism evidence="4 5">
    <name type="scientific">Nadsonia fulvescens var. elongata DSM 6958</name>
    <dbReference type="NCBI Taxonomy" id="857566"/>
    <lineage>
        <taxon>Eukaryota</taxon>
        <taxon>Fungi</taxon>
        <taxon>Dikarya</taxon>
        <taxon>Ascomycota</taxon>
        <taxon>Saccharomycotina</taxon>
        <taxon>Dipodascomycetes</taxon>
        <taxon>Dipodascales</taxon>
        <taxon>Dipodascales incertae sedis</taxon>
        <taxon>Nadsonia</taxon>
    </lineage>
</organism>
<dbReference type="AlphaFoldDB" id="A0A1E3PJU0"/>
<evidence type="ECO:0000313" key="4">
    <source>
        <dbReference type="EMBL" id="ODQ65681.1"/>
    </source>
</evidence>
<dbReference type="GO" id="GO:0006886">
    <property type="term" value="P:intracellular protein transport"/>
    <property type="evidence" value="ECO:0007669"/>
    <property type="project" value="InterPro"/>
</dbReference>
<keyword evidence="2" id="KW-1133">Transmembrane helix</keyword>
<dbReference type="OrthoDB" id="364348at2759"/>
<keyword evidence="5" id="KW-1185">Reference proteome</keyword>
<dbReference type="GO" id="GO:0031201">
    <property type="term" value="C:SNARE complex"/>
    <property type="evidence" value="ECO:0007669"/>
    <property type="project" value="TreeGrafter"/>
</dbReference>
<dbReference type="GO" id="GO:0006896">
    <property type="term" value="P:Golgi to vacuole transport"/>
    <property type="evidence" value="ECO:0007669"/>
    <property type="project" value="TreeGrafter"/>
</dbReference>
<dbReference type="PANTHER" id="PTHR19957">
    <property type="entry name" value="SYNTAXIN"/>
    <property type="match status" value="1"/>
</dbReference>
<reference evidence="4 5" key="1">
    <citation type="journal article" date="2016" name="Proc. Natl. Acad. Sci. U.S.A.">
        <title>Comparative genomics of biotechnologically important yeasts.</title>
        <authorList>
            <person name="Riley R."/>
            <person name="Haridas S."/>
            <person name="Wolfe K.H."/>
            <person name="Lopes M.R."/>
            <person name="Hittinger C.T."/>
            <person name="Goeker M."/>
            <person name="Salamov A.A."/>
            <person name="Wisecaver J.H."/>
            <person name="Long T.M."/>
            <person name="Calvey C.H."/>
            <person name="Aerts A.L."/>
            <person name="Barry K.W."/>
            <person name="Choi C."/>
            <person name="Clum A."/>
            <person name="Coughlan A.Y."/>
            <person name="Deshpande S."/>
            <person name="Douglass A.P."/>
            <person name="Hanson S.J."/>
            <person name="Klenk H.-P."/>
            <person name="LaButti K.M."/>
            <person name="Lapidus A."/>
            <person name="Lindquist E.A."/>
            <person name="Lipzen A.M."/>
            <person name="Meier-Kolthoff J.P."/>
            <person name="Ohm R.A."/>
            <person name="Otillar R.P."/>
            <person name="Pangilinan J.L."/>
            <person name="Peng Y."/>
            <person name="Rokas A."/>
            <person name="Rosa C.A."/>
            <person name="Scheuner C."/>
            <person name="Sibirny A.A."/>
            <person name="Slot J.C."/>
            <person name="Stielow J.B."/>
            <person name="Sun H."/>
            <person name="Kurtzman C.P."/>
            <person name="Blackwell M."/>
            <person name="Grigoriev I.V."/>
            <person name="Jeffries T.W."/>
        </authorList>
    </citation>
    <scope>NUCLEOTIDE SEQUENCE [LARGE SCALE GENOMIC DNA]</scope>
    <source>
        <strain evidence="4 5">DSM 6958</strain>
    </source>
</reference>
<dbReference type="SMART" id="SM00397">
    <property type="entry name" value="t_SNARE"/>
    <property type="match status" value="1"/>
</dbReference>
<dbReference type="CDD" id="cd15840">
    <property type="entry name" value="SNARE_Qa"/>
    <property type="match status" value="1"/>
</dbReference>
<evidence type="ECO:0000256" key="2">
    <source>
        <dbReference type="SAM" id="Phobius"/>
    </source>
</evidence>
<dbReference type="GO" id="GO:0006906">
    <property type="term" value="P:vesicle fusion"/>
    <property type="evidence" value="ECO:0007669"/>
    <property type="project" value="TreeGrafter"/>
</dbReference>
<dbReference type="InterPro" id="IPR006011">
    <property type="entry name" value="Syntaxin_N"/>
</dbReference>
<evidence type="ECO:0000259" key="3">
    <source>
        <dbReference type="PROSITE" id="PS50192"/>
    </source>
</evidence>
<accession>A0A1E3PJU0</accession>
<feature type="domain" description="T-SNARE coiled-coil homology" evidence="3">
    <location>
        <begin position="200"/>
        <end position="262"/>
    </location>
</feature>
<dbReference type="GO" id="GO:0048278">
    <property type="term" value="P:vesicle docking"/>
    <property type="evidence" value="ECO:0007669"/>
    <property type="project" value="TreeGrafter"/>
</dbReference>
<dbReference type="PROSITE" id="PS00914">
    <property type="entry name" value="SYNTAXIN"/>
    <property type="match status" value="1"/>
</dbReference>
<dbReference type="InterPro" id="IPR045242">
    <property type="entry name" value="Syntaxin"/>
</dbReference>
<dbReference type="STRING" id="857566.A0A1E3PJU0"/>
<dbReference type="Gene3D" id="1.20.58.70">
    <property type="match status" value="1"/>
</dbReference>
<dbReference type="SUPFAM" id="SSF47661">
    <property type="entry name" value="t-snare proteins"/>
    <property type="match status" value="1"/>
</dbReference>
<proteinExistence type="inferred from homology"/>
<dbReference type="GO" id="GO:0000149">
    <property type="term" value="F:SNARE binding"/>
    <property type="evidence" value="ECO:0007669"/>
    <property type="project" value="TreeGrafter"/>
</dbReference>
<dbReference type="InterPro" id="IPR010989">
    <property type="entry name" value="SNARE"/>
</dbReference>
<dbReference type="EMBL" id="KV454409">
    <property type="protein sequence ID" value="ODQ65681.1"/>
    <property type="molecule type" value="Genomic_DNA"/>
</dbReference>
<dbReference type="PANTHER" id="PTHR19957:SF38">
    <property type="entry name" value="LD27581P"/>
    <property type="match status" value="1"/>
</dbReference>
<comment type="similarity">
    <text evidence="1">Belongs to the syntaxin family.</text>
</comment>
<name>A0A1E3PJU0_9ASCO</name>
<dbReference type="FunFam" id="1.20.5.110:FF:000059">
    <property type="entry name" value="Related to syntaxin 12"/>
    <property type="match status" value="1"/>
</dbReference>
<feature type="transmembrane region" description="Helical" evidence="2">
    <location>
        <begin position="273"/>
        <end position="293"/>
    </location>
</feature>